<dbReference type="EMBL" id="CP012836">
    <property type="protein sequence ID" value="AMQ56925.1"/>
    <property type="molecule type" value="Genomic_DNA"/>
</dbReference>
<keyword evidence="3" id="KW-1185">Reference proteome</keyword>
<dbReference type="InterPro" id="IPR008969">
    <property type="entry name" value="CarboxyPept-like_regulatory"/>
</dbReference>
<evidence type="ECO:0000313" key="3">
    <source>
        <dbReference type="Proteomes" id="UP000073816"/>
    </source>
</evidence>
<dbReference type="Proteomes" id="UP000073816">
    <property type="component" value="Chromosome"/>
</dbReference>
<protein>
    <recommendedName>
        <fullName evidence="4">Carboxypeptidase regulatory-like domain-containing protein</fullName>
    </recommendedName>
</protein>
<dbReference type="OrthoDB" id="644679at2"/>
<accession>A0A142EP70</accession>
<evidence type="ECO:0000256" key="1">
    <source>
        <dbReference type="SAM" id="SignalP"/>
    </source>
</evidence>
<dbReference type="SUPFAM" id="SSF49464">
    <property type="entry name" value="Carboxypeptidase regulatory domain-like"/>
    <property type="match status" value="1"/>
</dbReference>
<keyword evidence="1" id="KW-0732">Signal</keyword>
<reference evidence="2 3" key="2">
    <citation type="journal article" date="2016" name="Genome Announc.">
        <title>Complete Genome Sequence of Algoriphagus sp. Strain M8-2, Isolated from a Brackish Lake.</title>
        <authorList>
            <person name="Muraguchi Y."/>
            <person name="Kushimoto K."/>
            <person name="Ohtsubo Y."/>
            <person name="Suzuki T."/>
            <person name="Dohra H."/>
            <person name="Kimbara K."/>
            <person name="Shintani M."/>
        </authorList>
    </citation>
    <scope>NUCLEOTIDE SEQUENCE [LARGE SCALE GENOMIC DNA]</scope>
    <source>
        <strain evidence="2 3">M8-2</strain>
    </source>
</reference>
<organism evidence="2 3">
    <name type="scientific">Algoriphagus sanaruensis</name>
    <dbReference type="NCBI Taxonomy" id="1727163"/>
    <lineage>
        <taxon>Bacteria</taxon>
        <taxon>Pseudomonadati</taxon>
        <taxon>Bacteroidota</taxon>
        <taxon>Cytophagia</taxon>
        <taxon>Cytophagales</taxon>
        <taxon>Cyclobacteriaceae</taxon>
        <taxon>Algoriphagus</taxon>
    </lineage>
</organism>
<dbReference type="STRING" id="1727163.AO498_10830"/>
<dbReference type="KEGG" id="alm:AO498_10830"/>
<sequence length="240" mass="26020">MRKLGYILVLGLLCSSCGNSENPDTLPTSGAITGSVLLFGEGSASLPPAGMKVSIENSSPPIEATTDNAGKFTLENVPFGTYTLSYEKEGFGTYKKPEIVHEAVISPISITPSLGQLSSTQVIEVRMEKSGSSLITYVTTNPAASINSRRYIRYFFGTTPNVSASNYTAYSETYVVQDTPYYRTFAPSQLSQLGLNPTGTIYMRVYGDSFFSNDYLDPVTKKRVFPNLNPNTVAAKSVTF</sequence>
<dbReference type="Pfam" id="PF13620">
    <property type="entry name" value="CarboxypepD_reg"/>
    <property type="match status" value="1"/>
</dbReference>
<dbReference type="RefSeq" id="WP_067547267.1">
    <property type="nucleotide sequence ID" value="NZ_CP012836.1"/>
</dbReference>
<name>A0A142EP70_9BACT</name>
<evidence type="ECO:0000313" key="2">
    <source>
        <dbReference type="EMBL" id="AMQ56925.1"/>
    </source>
</evidence>
<dbReference type="Gene3D" id="2.60.40.1120">
    <property type="entry name" value="Carboxypeptidase-like, regulatory domain"/>
    <property type="match status" value="1"/>
</dbReference>
<proteinExistence type="predicted"/>
<reference evidence="3" key="1">
    <citation type="submission" date="2015-09" db="EMBL/GenBank/DDBJ databases">
        <title>Complete sequence of Algoriphagus sp. M8-2.</title>
        <authorList>
            <person name="Shintani M."/>
        </authorList>
    </citation>
    <scope>NUCLEOTIDE SEQUENCE [LARGE SCALE GENOMIC DNA]</scope>
    <source>
        <strain evidence="3">M8-2</strain>
    </source>
</reference>
<dbReference type="AlphaFoldDB" id="A0A142EP70"/>
<feature type="chain" id="PRO_5007494257" description="Carboxypeptidase regulatory-like domain-containing protein" evidence="1">
    <location>
        <begin position="21"/>
        <end position="240"/>
    </location>
</feature>
<feature type="signal peptide" evidence="1">
    <location>
        <begin position="1"/>
        <end position="20"/>
    </location>
</feature>
<dbReference type="PATRIC" id="fig|1727163.4.peg.2262"/>
<evidence type="ECO:0008006" key="4">
    <source>
        <dbReference type="Google" id="ProtNLM"/>
    </source>
</evidence>
<gene>
    <name evidence="2" type="ORF">AO498_10830</name>
</gene>